<keyword evidence="9" id="KW-1208">Phospholipid metabolism</keyword>
<comment type="similarity">
    <text evidence="10">Belongs to the CDP-alcohol phosphatidyltransferase class-I family.</text>
</comment>
<keyword evidence="3 10" id="KW-0808">Transferase</keyword>
<keyword evidence="13" id="KW-1185">Reference proteome</keyword>
<dbReference type="Pfam" id="PF01066">
    <property type="entry name" value="CDP-OH_P_transf"/>
    <property type="match status" value="1"/>
</dbReference>
<keyword evidence="5 11" id="KW-1133">Transmembrane helix</keyword>
<evidence type="ECO:0000256" key="6">
    <source>
        <dbReference type="ARBA" id="ARBA00023098"/>
    </source>
</evidence>
<dbReference type="Gene3D" id="1.20.120.1760">
    <property type="match status" value="1"/>
</dbReference>
<evidence type="ECO:0000256" key="1">
    <source>
        <dbReference type="ARBA" id="ARBA00004141"/>
    </source>
</evidence>
<evidence type="ECO:0008006" key="14">
    <source>
        <dbReference type="Google" id="ProtNLM"/>
    </source>
</evidence>
<dbReference type="PANTHER" id="PTHR15362">
    <property type="entry name" value="PHOSPHATIDYLINOSITOL SYNTHASE"/>
    <property type="match status" value="1"/>
</dbReference>
<keyword evidence="7 11" id="KW-0472">Membrane</keyword>
<evidence type="ECO:0000256" key="5">
    <source>
        <dbReference type="ARBA" id="ARBA00022989"/>
    </source>
</evidence>
<dbReference type="EMBL" id="JAHRIN010059156">
    <property type="protein sequence ID" value="MEQ2211798.1"/>
    <property type="molecule type" value="Genomic_DNA"/>
</dbReference>
<keyword evidence="4 11" id="KW-0812">Transmembrane</keyword>
<evidence type="ECO:0000313" key="13">
    <source>
        <dbReference type="Proteomes" id="UP001434883"/>
    </source>
</evidence>
<dbReference type="InterPro" id="IPR000462">
    <property type="entry name" value="CDP-OH_P_trans"/>
</dbReference>
<evidence type="ECO:0000256" key="2">
    <source>
        <dbReference type="ARBA" id="ARBA00022516"/>
    </source>
</evidence>
<evidence type="ECO:0000256" key="10">
    <source>
        <dbReference type="RuleBase" id="RU003750"/>
    </source>
</evidence>
<evidence type="ECO:0000313" key="12">
    <source>
        <dbReference type="EMBL" id="MEQ2211798.1"/>
    </source>
</evidence>
<name>A0ABV0RW61_9TELE</name>
<dbReference type="Proteomes" id="UP001434883">
    <property type="component" value="Unassembled WGS sequence"/>
</dbReference>
<keyword evidence="8" id="KW-0594">Phospholipid biosynthesis</keyword>
<proteinExistence type="inferred from homology"/>
<evidence type="ECO:0000256" key="3">
    <source>
        <dbReference type="ARBA" id="ARBA00022679"/>
    </source>
</evidence>
<sequence length="214" mass="24578">MTQENIFLFVPNLIGYARVVLALLSFFLMPCCPWPAVFCYLLSALLDAFDGHAARALNQSTKFGAMMDMLTDRCATMCLLVNLSLLYPSYTFLFQLSMCLDIASHWLHLHSDVGLQEHREYVCPQSVLIGLGTVQTGSHDWRWMLGPGCKEDQSIYRNQFHDWKMLLVKPIRCVVRYVLLLRTERLLGKSFINQTKISNSVFPLFVPTNMKFPE</sequence>
<evidence type="ECO:0000256" key="9">
    <source>
        <dbReference type="ARBA" id="ARBA00023264"/>
    </source>
</evidence>
<evidence type="ECO:0000256" key="7">
    <source>
        <dbReference type="ARBA" id="ARBA00023136"/>
    </source>
</evidence>
<keyword evidence="6" id="KW-0443">Lipid metabolism</keyword>
<evidence type="ECO:0000256" key="4">
    <source>
        <dbReference type="ARBA" id="ARBA00022692"/>
    </source>
</evidence>
<feature type="transmembrane region" description="Helical" evidence="11">
    <location>
        <begin position="7"/>
        <end position="28"/>
    </location>
</feature>
<reference evidence="12 13" key="1">
    <citation type="submission" date="2021-06" db="EMBL/GenBank/DDBJ databases">
        <authorList>
            <person name="Palmer J.M."/>
        </authorList>
    </citation>
    <scope>NUCLEOTIDE SEQUENCE [LARGE SCALE GENOMIC DNA]</scope>
    <source>
        <strain evidence="12 13">XC_2019</strain>
        <tissue evidence="12">Muscle</tissue>
    </source>
</reference>
<dbReference type="PANTHER" id="PTHR15362:SF4">
    <property type="entry name" value="CDP-DIACYLGLYCEROL--INOSITOL 3-PHOSPHATIDYLTRANSFERASE"/>
    <property type="match status" value="1"/>
</dbReference>
<organism evidence="12 13">
    <name type="scientific">Xenoophorus captivus</name>
    <dbReference type="NCBI Taxonomy" id="1517983"/>
    <lineage>
        <taxon>Eukaryota</taxon>
        <taxon>Metazoa</taxon>
        <taxon>Chordata</taxon>
        <taxon>Craniata</taxon>
        <taxon>Vertebrata</taxon>
        <taxon>Euteleostomi</taxon>
        <taxon>Actinopterygii</taxon>
        <taxon>Neopterygii</taxon>
        <taxon>Teleostei</taxon>
        <taxon>Neoteleostei</taxon>
        <taxon>Acanthomorphata</taxon>
        <taxon>Ovalentaria</taxon>
        <taxon>Atherinomorphae</taxon>
        <taxon>Cyprinodontiformes</taxon>
        <taxon>Goodeidae</taxon>
        <taxon>Xenoophorus</taxon>
    </lineage>
</organism>
<dbReference type="InterPro" id="IPR043130">
    <property type="entry name" value="CDP-OH_PTrfase_TM_dom"/>
</dbReference>
<gene>
    <name evidence="12" type="ORF">XENOCAPTIV_016422</name>
</gene>
<keyword evidence="2" id="KW-0444">Lipid biosynthesis</keyword>
<comment type="caution">
    <text evidence="12">The sequence shown here is derived from an EMBL/GenBank/DDBJ whole genome shotgun (WGS) entry which is preliminary data.</text>
</comment>
<comment type="subcellular location">
    <subcellularLocation>
        <location evidence="1">Membrane</location>
        <topology evidence="1">Multi-pass membrane protein</topology>
    </subcellularLocation>
</comment>
<protein>
    <recommendedName>
        <fullName evidence="14">CDP-diacylglycerol--inositol 3-phosphatidyltransferase</fullName>
    </recommendedName>
</protein>
<dbReference type="InterPro" id="IPR048254">
    <property type="entry name" value="CDP_ALCOHOL_P_TRANSF_CS"/>
</dbReference>
<evidence type="ECO:0000256" key="8">
    <source>
        <dbReference type="ARBA" id="ARBA00023209"/>
    </source>
</evidence>
<accession>A0ABV0RW61</accession>
<evidence type="ECO:0000256" key="11">
    <source>
        <dbReference type="SAM" id="Phobius"/>
    </source>
</evidence>
<dbReference type="PROSITE" id="PS00379">
    <property type="entry name" value="CDP_ALCOHOL_P_TRANSF"/>
    <property type="match status" value="1"/>
</dbReference>